<proteinExistence type="predicted"/>
<feature type="region of interest" description="Disordered" evidence="1">
    <location>
        <begin position="392"/>
        <end position="453"/>
    </location>
</feature>
<dbReference type="AlphaFoldDB" id="A0A2H3IVS2"/>
<sequence length="453" mass="48159">MSAAPRSPGPKGGGYAEQDMFRVTPWITYDPSPDARNETHSRTHSRSHFITMNDDVDMDAPQISTLREEETPEPQPSRTSKFRVKLLVNEGKLQRSASMGSSTSQRQLPGVSDEDEDEDEDEEDQLIDDDEEEMRPTPAASVTPATPSSTRGIPTKRGRGGGRGGRRKAARTDAVVAASQVPHSELYDIAGAGNDLVPAAPGPARKKALPSKGATAQRAIKKNPSKLSKATTSNQRDDADSVISEQYPPTVASSPAPHEERSPEPECSMPPTISAMPMDDGALEGVPLPVYPLPSKPFAVQPPPKIGTGFAPVIPLDKSGKSVRRWRLVNREIRGIAGGRWFARTWAGEKESEFASAQAAVAQAAQAAADRDIALGSTIPMVSLPKLSGPSIAVPGKSSKSKAARADTTNVVISRPDSKGSESISAPPAKKRNLGNGRGIPVSEIPHFTHTAS</sequence>
<evidence type="ECO:0000313" key="3">
    <source>
        <dbReference type="Proteomes" id="UP000218811"/>
    </source>
</evidence>
<dbReference type="OrthoDB" id="3229208at2759"/>
<feature type="compositionally biased region" description="Acidic residues" evidence="1">
    <location>
        <begin position="112"/>
        <end position="133"/>
    </location>
</feature>
<name>A0A2H3IVS2_WOLCO</name>
<evidence type="ECO:0000313" key="2">
    <source>
        <dbReference type="EMBL" id="PCH34090.1"/>
    </source>
</evidence>
<feature type="compositionally biased region" description="Polar residues" evidence="1">
    <location>
        <begin position="95"/>
        <end position="107"/>
    </location>
</feature>
<feature type="region of interest" description="Disordered" evidence="1">
    <location>
        <begin position="26"/>
        <end position="181"/>
    </location>
</feature>
<dbReference type="STRING" id="742152.A0A2H3IVS2"/>
<dbReference type="Proteomes" id="UP000218811">
    <property type="component" value="Unassembled WGS sequence"/>
</dbReference>
<protein>
    <submittedName>
        <fullName evidence="2">Uncharacterized protein</fullName>
    </submittedName>
</protein>
<feature type="compositionally biased region" description="Basic residues" evidence="1">
    <location>
        <begin position="154"/>
        <end position="169"/>
    </location>
</feature>
<evidence type="ECO:0000256" key="1">
    <source>
        <dbReference type="SAM" id="MobiDB-lite"/>
    </source>
</evidence>
<gene>
    <name evidence="2" type="ORF">WOLCODRAFT_22452</name>
</gene>
<dbReference type="EMBL" id="KB467831">
    <property type="protein sequence ID" value="PCH34090.1"/>
    <property type="molecule type" value="Genomic_DNA"/>
</dbReference>
<organism evidence="2 3">
    <name type="scientific">Wolfiporia cocos (strain MD-104)</name>
    <name type="common">Brown rot fungus</name>
    <dbReference type="NCBI Taxonomy" id="742152"/>
    <lineage>
        <taxon>Eukaryota</taxon>
        <taxon>Fungi</taxon>
        <taxon>Dikarya</taxon>
        <taxon>Basidiomycota</taxon>
        <taxon>Agaricomycotina</taxon>
        <taxon>Agaricomycetes</taxon>
        <taxon>Polyporales</taxon>
        <taxon>Phaeolaceae</taxon>
        <taxon>Wolfiporia</taxon>
    </lineage>
</organism>
<reference evidence="2 3" key="1">
    <citation type="journal article" date="2012" name="Science">
        <title>The Paleozoic origin of enzymatic lignin decomposition reconstructed from 31 fungal genomes.</title>
        <authorList>
            <person name="Floudas D."/>
            <person name="Binder M."/>
            <person name="Riley R."/>
            <person name="Barry K."/>
            <person name="Blanchette R.A."/>
            <person name="Henrissat B."/>
            <person name="Martinez A.T."/>
            <person name="Otillar R."/>
            <person name="Spatafora J.W."/>
            <person name="Yadav J.S."/>
            <person name="Aerts A."/>
            <person name="Benoit I."/>
            <person name="Boyd A."/>
            <person name="Carlson A."/>
            <person name="Copeland A."/>
            <person name="Coutinho P.M."/>
            <person name="de Vries R.P."/>
            <person name="Ferreira P."/>
            <person name="Findley K."/>
            <person name="Foster B."/>
            <person name="Gaskell J."/>
            <person name="Glotzer D."/>
            <person name="Gorecki P."/>
            <person name="Heitman J."/>
            <person name="Hesse C."/>
            <person name="Hori C."/>
            <person name="Igarashi K."/>
            <person name="Jurgens J.A."/>
            <person name="Kallen N."/>
            <person name="Kersten P."/>
            <person name="Kohler A."/>
            <person name="Kuees U."/>
            <person name="Kumar T.K.A."/>
            <person name="Kuo A."/>
            <person name="LaButti K."/>
            <person name="Larrondo L.F."/>
            <person name="Lindquist E."/>
            <person name="Ling A."/>
            <person name="Lombard V."/>
            <person name="Lucas S."/>
            <person name="Lundell T."/>
            <person name="Martin R."/>
            <person name="McLaughlin D.J."/>
            <person name="Morgenstern I."/>
            <person name="Morin E."/>
            <person name="Murat C."/>
            <person name="Nagy L.G."/>
            <person name="Nolan M."/>
            <person name="Ohm R.A."/>
            <person name="Patyshakuliyeva A."/>
            <person name="Rokas A."/>
            <person name="Ruiz-Duenas F.J."/>
            <person name="Sabat G."/>
            <person name="Salamov A."/>
            <person name="Samejima M."/>
            <person name="Schmutz J."/>
            <person name="Slot J.C."/>
            <person name="St John F."/>
            <person name="Stenlid J."/>
            <person name="Sun H."/>
            <person name="Sun S."/>
            <person name="Syed K."/>
            <person name="Tsang A."/>
            <person name="Wiebenga A."/>
            <person name="Young D."/>
            <person name="Pisabarro A."/>
            <person name="Eastwood D.C."/>
            <person name="Martin F."/>
            <person name="Cullen D."/>
            <person name="Grigoriev I.V."/>
            <person name="Hibbett D.S."/>
        </authorList>
    </citation>
    <scope>NUCLEOTIDE SEQUENCE [LARGE SCALE GENOMIC DNA]</scope>
    <source>
        <strain evidence="2 3">MD-104</strain>
    </source>
</reference>
<feature type="region of interest" description="Disordered" evidence="1">
    <location>
        <begin position="193"/>
        <end position="271"/>
    </location>
</feature>
<feature type="compositionally biased region" description="Low complexity" evidence="1">
    <location>
        <begin position="136"/>
        <end position="150"/>
    </location>
</feature>
<feature type="compositionally biased region" description="Polar residues" evidence="1">
    <location>
        <begin position="225"/>
        <end position="234"/>
    </location>
</feature>
<dbReference type="OMA" id="PPKIGTG"/>
<keyword evidence="3" id="KW-1185">Reference proteome</keyword>
<accession>A0A2H3IVS2</accession>